<dbReference type="SUPFAM" id="SSF57667">
    <property type="entry name" value="beta-beta-alpha zinc fingers"/>
    <property type="match status" value="2"/>
</dbReference>
<dbReference type="FunFam" id="3.30.160.60:FF:000100">
    <property type="entry name" value="Zinc finger 45-like"/>
    <property type="match status" value="2"/>
</dbReference>
<evidence type="ECO:0000313" key="13">
    <source>
        <dbReference type="EMBL" id="CAF3748264.1"/>
    </source>
</evidence>
<evidence type="ECO:0000259" key="10">
    <source>
        <dbReference type="PROSITE" id="PS50076"/>
    </source>
</evidence>
<feature type="compositionally biased region" description="Low complexity" evidence="9">
    <location>
        <begin position="367"/>
        <end position="385"/>
    </location>
</feature>
<evidence type="ECO:0000256" key="9">
    <source>
        <dbReference type="SAM" id="MobiDB-lite"/>
    </source>
</evidence>
<dbReference type="CDD" id="cd06257">
    <property type="entry name" value="DnaJ"/>
    <property type="match status" value="1"/>
</dbReference>
<dbReference type="Gene3D" id="3.30.160.60">
    <property type="entry name" value="Classic Zinc Finger"/>
    <property type="match status" value="4"/>
</dbReference>
<keyword evidence="14" id="KW-1185">Reference proteome</keyword>
<dbReference type="FunFam" id="3.30.160.60:FF:001498">
    <property type="entry name" value="Zinc finger protein 404"/>
    <property type="match status" value="1"/>
</dbReference>
<dbReference type="AlphaFoldDB" id="A0A814F1Y9"/>
<dbReference type="PROSITE" id="PS00636">
    <property type="entry name" value="DNAJ_1"/>
    <property type="match status" value="1"/>
</dbReference>
<dbReference type="EMBL" id="CAJOBC010002731">
    <property type="protein sequence ID" value="CAF3748264.1"/>
    <property type="molecule type" value="Genomic_DNA"/>
</dbReference>
<dbReference type="GO" id="GO:0000122">
    <property type="term" value="P:negative regulation of transcription by RNA polymerase II"/>
    <property type="evidence" value="ECO:0007669"/>
    <property type="project" value="UniProtKB-ARBA"/>
</dbReference>
<dbReference type="GO" id="GO:0005634">
    <property type="term" value="C:nucleus"/>
    <property type="evidence" value="ECO:0007669"/>
    <property type="project" value="UniProtKB-SubCell"/>
</dbReference>
<keyword evidence="6" id="KW-0238">DNA-binding</keyword>
<dbReference type="PANTHER" id="PTHR24381">
    <property type="entry name" value="ZINC FINGER PROTEIN"/>
    <property type="match status" value="1"/>
</dbReference>
<dbReference type="InterPro" id="IPR001623">
    <property type="entry name" value="DnaJ_domain"/>
</dbReference>
<evidence type="ECO:0000256" key="1">
    <source>
        <dbReference type="ARBA" id="ARBA00004123"/>
    </source>
</evidence>
<proteinExistence type="predicted"/>
<organism evidence="12 14">
    <name type="scientific">Didymodactylos carnosus</name>
    <dbReference type="NCBI Taxonomy" id="1234261"/>
    <lineage>
        <taxon>Eukaryota</taxon>
        <taxon>Metazoa</taxon>
        <taxon>Spiralia</taxon>
        <taxon>Gnathifera</taxon>
        <taxon>Rotifera</taxon>
        <taxon>Eurotatoria</taxon>
        <taxon>Bdelloidea</taxon>
        <taxon>Philodinida</taxon>
        <taxon>Philodinidae</taxon>
        <taxon>Didymodactylos</taxon>
    </lineage>
</organism>
<evidence type="ECO:0000256" key="3">
    <source>
        <dbReference type="ARBA" id="ARBA00022737"/>
    </source>
</evidence>
<dbReference type="PRINTS" id="PR00625">
    <property type="entry name" value="JDOMAIN"/>
</dbReference>
<evidence type="ECO:0000256" key="2">
    <source>
        <dbReference type="ARBA" id="ARBA00022723"/>
    </source>
</evidence>
<dbReference type="SMART" id="SM00355">
    <property type="entry name" value="ZnF_C2H2"/>
    <property type="match status" value="4"/>
</dbReference>
<keyword evidence="5" id="KW-0862">Zinc</keyword>
<dbReference type="FunFam" id="3.30.160.60:FF:001465">
    <property type="entry name" value="Zinc finger protein 560"/>
    <property type="match status" value="1"/>
</dbReference>
<dbReference type="OrthoDB" id="427030at2759"/>
<dbReference type="Gene3D" id="1.10.287.110">
    <property type="entry name" value="DnaJ domain"/>
    <property type="match status" value="1"/>
</dbReference>
<gene>
    <name evidence="12" type="ORF">GPM918_LOCUS12462</name>
    <name evidence="13" type="ORF">SRO942_LOCUS12462</name>
</gene>
<dbReference type="PROSITE" id="PS00028">
    <property type="entry name" value="ZINC_FINGER_C2H2_1"/>
    <property type="match status" value="4"/>
</dbReference>
<evidence type="ECO:0000256" key="6">
    <source>
        <dbReference type="ARBA" id="ARBA00023125"/>
    </source>
</evidence>
<dbReference type="Proteomes" id="UP000681722">
    <property type="component" value="Unassembled WGS sequence"/>
</dbReference>
<comment type="subcellular location">
    <subcellularLocation>
        <location evidence="1">Nucleus</location>
    </subcellularLocation>
</comment>
<evidence type="ECO:0000256" key="8">
    <source>
        <dbReference type="PROSITE-ProRule" id="PRU00042"/>
    </source>
</evidence>
<evidence type="ECO:0000259" key="11">
    <source>
        <dbReference type="PROSITE" id="PS50157"/>
    </source>
</evidence>
<feature type="region of interest" description="Disordered" evidence="9">
    <location>
        <begin position="367"/>
        <end position="400"/>
    </location>
</feature>
<feature type="compositionally biased region" description="Basic residues" evidence="9">
    <location>
        <begin position="229"/>
        <end position="240"/>
    </location>
</feature>
<keyword evidence="7" id="KW-0539">Nucleus</keyword>
<keyword evidence="2" id="KW-0479">Metal-binding</keyword>
<dbReference type="Proteomes" id="UP000663829">
    <property type="component" value="Unassembled WGS sequence"/>
</dbReference>
<keyword evidence="4 8" id="KW-0863">Zinc-finger</keyword>
<feature type="domain" description="C2H2-type" evidence="11">
    <location>
        <begin position="573"/>
        <end position="600"/>
    </location>
</feature>
<protein>
    <submittedName>
        <fullName evidence="12">Uncharacterized protein</fullName>
    </submittedName>
</protein>
<dbReference type="PROSITE" id="PS50076">
    <property type="entry name" value="DNAJ_2"/>
    <property type="match status" value="1"/>
</dbReference>
<dbReference type="SMART" id="SM00271">
    <property type="entry name" value="DnaJ"/>
    <property type="match status" value="1"/>
</dbReference>
<dbReference type="GO" id="GO:0008270">
    <property type="term" value="F:zinc ion binding"/>
    <property type="evidence" value="ECO:0007669"/>
    <property type="project" value="UniProtKB-KW"/>
</dbReference>
<evidence type="ECO:0000313" key="12">
    <source>
        <dbReference type="EMBL" id="CAF0975391.1"/>
    </source>
</evidence>
<dbReference type="PROSITE" id="PS50157">
    <property type="entry name" value="ZINC_FINGER_C2H2_2"/>
    <property type="match status" value="4"/>
</dbReference>
<feature type="domain" description="J" evidence="10">
    <location>
        <begin position="9"/>
        <end position="73"/>
    </location>
</feature>
<dbReference type="SUPFAM" id="SSF46565">
    <property type="entry name" value="Chaperone J-domain"/>
    <property type="match status" value="1"/>
</dbReference>
<dbReference type="Pfam" id="PF00226">
    <property type="entry name" value="DnaJ"/>
    <property type="match status" value="1"/>
</dbReference>
<evidence type="ECO:0000256" key="5">
    <source>
        <dbReference type="ARBA" id="ARBA00022833"/>
    </source>
</evidence>
<comment type="caution">
    <text evidence="12">The sequence shown here is derived from an EMBL/GenBank/DDBJ whole genome shotgun (WGS) entry which is preliminary data.</text>
</comment>
<dbReference type="Pfam" id="PF00096">
    <property type="entry name" value="zf-C2H2"/>
    <property type="match status" value="3"/>
</dbReference>
<evidence type="ECO:0000256" key="4">
    <source>
        <dbReference type="ARBA" id="ARBA00022771"/>
    </source>
</evidence>
<dbReference type="InterPro" id="IPR018253">
    <property type="entry name" value="DnaJ_domain_CS"/>
</dbReference>
<feature type="compositionally biased region" description="Low complexity" evidence="9">
    <location>
        <begin position="218"/>
        <end position="228"/>
    </location>
</feature>
<feature type="region of interest" description="Disordered" evidence="9">
    <location>
        <begin position="178"/>
        <end position="240"/>
    </location>
</feature>
<feature type="compositionally biased region" description="Basic and acidic residues" evidence="9">
    <location>
        <begin position="390"/>
        <end position="400"/>
    </location>
</feature>
<reference evidence="12" key="1">
    <citation type="submission" date="2021-02" db="EMBL/GenBank/DDBJ databases">
        <authorList>
            <person name="Nowell W R."/>
        </authorList>
    </citation>
    <scope>NUCLEOTIDE SEQUENCE</scope>
</reference>
<feature type="domain" description="C2H2-type" evidence="11">
    <location>
        <begin position="489"/>
        <end position="516"/>
    </location>
</feature>
<feature type="domain" description="C2H2-type" evidence="11">
    <location>
        <begin position="517"/>
        <end position="544"/>
    </location>
</feature>
<evidence type="ECO:0000313" key="14">
    <source>
        <dbReference type="Proteomes" id="UP000663829"/>
    </source>
</evidence>
<evidence type="ECO:0000256" key="7">
    <source>
        <dbReference type="ARBA" id="ARBA00023242"/>
    </source>
</evidence>
<dbReference type="GO" id="GO:0000977">
    <property type="term" value="F:RNA polymerase II transcription regulatory region sequence-specific DNA binding"/>
    <property type="evidence" value="ECO:0007669"/>
    <property type="project" value="TreeGrafter"/>
</dbReference>
<dbReference type="GO" id="GO:0000981">
    <property type="term" value="F:DNA-binding transcription factor activity, RNA polymerase II-specific"/>
    <property type="evidence" value="ECO:0007669"/>
    <property type="project" value="TreeGrafter"/>
</dbReference>
<sequence>MICENIKVDYYEVLGVQQDVDGQEIRRKYKELALLWHPDRNKSSDAEEKFKLIKQAYEILSDEQQRKKYDDQQLRQKNVKQQQTSTYCTTSTVTTEPTCFYPDEFMQYFQSVYPVDILGDLSFFNMQTFDGISSNNESNLFSDVPFYGDIYFVPETSKNTTRTFFSRLLSNLSNFTTKNQHHHNHHKLSDKMNKMSKEKHSKSHSLFPDPIYTKRKSSSSSKTNQFSSKQHHHSKPNKIYNVRHSKSSSVYLSPSIKFFDLPLVFPENFFDDVAQLNKQNNLFKFDPYNFLETNDVHQTLSPTNHSQSIFEQQKFPTTDSFFDDLSSCTMCISRSSQGNRLPFNTLACKDFQLPFLFPYLTTKSENSSIRNSPSSSSETNHSSASVISVYKEKSESSNNERIRLNHNHSEKPKHSLPPLKFSIQSLLSEGSLSSDHEKCEKEEEQERVHQCTVAPTIEQSILQCRSSNGGRGHKSLPYPLRKENGKIIYECRMCFKTFSQLSNLKVHLRTHTGERPFTCNLCPKSFTQFAHAQKHSLVHSGLRPYQCPHCPKKFSSTSNLKTHLRLHNGEKPYLCSQCCARFTQLVHLKLHKRIHSEDINMTSYSPVL</sequence>
<accession>A0A814F1Y9</accession>
<dbReference type="InterPro" id="IPR013087">
    <property type="entry name" value="Znf_C2H2_type"/>
</dbReference>
<dbReference type="InterPro" id="IPR036869">
    <property type="entry name" value="J_dom_sf"/>
</dbReference>
<keyword evidence="3" id="KW-0677">Repeat</keyword>
<dbReference type="PANTHER" id="PTHR24381:SF390">
    <property type="entry name" value="ZINC FINGER PROTEIN 37 HOMOLOG"/>
    <property type="match status" value="1"/>
</dbReference>
<dbReference type="EMBL" id="CAJNOQ010002731">
    <property type="protein sequence ID" value="CAF0975391.1"/>
    <property type="molecule type" value="Genomic_DNA"/>
</dbReference>
<name>A0A814F1Y9_9BILA</name>
<feature type="domain" description="C2H2-type" evidence="11">
    <location>
        <begin position="545"/>
        <end position="572"/>
    </location>
</feature>
<dbReference type="InterPro" id="IPR036236">
    <property type="entry name" value="Znf_C2H2_sf"/>
</dbReference>
<feature type="compositionally biased region" description="Basic and acidic residues" evidence="9">
    <location>
        <begin position="187"/>
        <end position="198"/>
    </location>
</feature>